<evidence type="ECO:0000259" key="2">
    <source>
        <dbReference type="Pfam" id="PF23343"/>
    </source>
</evidence>
<dbReference type="AlphaFoldDB" id="A0A0H5Q133"/>
<accession>A0A0H5Q133</accession>
<evidence type="ECO:0000313" key="3">
    <source>
        <dbReference type="EMBL" id="CRY95681.1"/>
    </source>
</evidence>
<dbReference type="Pfam" id="PF23343">
    <property type="entry name" value="REP_ORF2-G2P"/>
    <property type="match status" value="1"/>
</dbReference>
<feature type="compositionally biased region" description="Basic and acidic residues" evidence="1">
    <location>
        <begin position="1"/>
        <end position="16"/>
    </location>
</feature>
<organism evidence="3">
    <name type="scientific">uncultured prokaryote</name>
    <dbReference type="NCBI Taxonomy" id="198431"/>
    <lineage>
        <taxon>unclassified sequences</taxon>
        <taxon>environmental samples</taxon>
    </lineage>
</organism>
<reference evidence="3" key="2">
    <citation type="submission" date="2015-07" db="EMBL/GenBank/DDBJ databases">
        <title>Plasmids, circular viruses and viroids from rat gut.</title>
        <authorList>
            <person name="Jorgensen T.J."/>
            <person name="Hansen M.A."/>
            <person name="Xu Z."/>
            <person name="Tabak M.A."/>
            <person name="Sorensen S.J."/>
            <person name="Hansen L.H."/>
        </authorList>
    </citation>
    <scope>NUCLEOTIDE SEQUENCE</scope>
    <source>
        <strain evidence="3">RGRH0720</strain>
    </source>
</reference>
<proteinExistence type="predicted"/>
<feature type="domain" description="Replication-associated protein ORF2/G2P" evidence="2">
    <location>
        <begin position="162"/>
        <end position="283"/>
    </location>
</feature>
<sequence>MTQKIKAPESQRRQAEGKTGAPNHGVIVPAWGRRRVAETLLRFQGQYQTPEALNARASEEARISRDVRSAHADALPSAIRSHEQLGAAGSPISEIPGTHLVNLPKVPSTFSVDVETGEVLPCRSLETTQPNTLTGPHKKTALALAWNVAHLCEKYGHDRIGFLTLTFADHVTCPKEAQRRFNSLAIHVLKVRYAEYIRVIERQKSGRIHYHLLVVLPDDIRTGFDFGAVSRDDYSSANNHLRREWAFWRKTAKSYGFGRTELMPIKGSAEALGQYVGKYIGKHIGSRKEADKGVRLVAYTRGAKIASSRFTSIGSQLDKNWRGKVETFARQMSAAAMARNPNHPGIHCIEDLSFNLGPKWAYHWRDYIFSLPPADLSVPF</sequence>
<feature type="region of interest" description="Disordered" evidence="1">
    <location>
        <begin position="1"/>
        <end position="24"/>
    </location>
</feature>
<evidence type="ECO:0000256" key="1">
    <source>
        <dbReference type="SAM" id="MobiDB-lite"/>
    </source>
</evidence>
<reference evidence="3" key="1">
    <citation type="submission" date="2015-06" db="EMBL/GenBank/DDBJ databases">
        <authorList>
            <person name="Joergensen T."/>
        </authorList>
    </citation>
    <scope>NUCLEOTIDE SEQUENCE</scope>
    <source>
        <strain evidence="3">RGRH0720</strain>
    </source>
</reference>
<protein>
    <recommendedName>
        <fullName evidence="2">Replication-associated protein ORF2/G2P domain-containing protein</fullName>
    </recommendedName>
</protein>
<dbReference type="InterPro" id="IPR056906">
    <property type="entry name" value="ORF2/G2P_dom"/>
</dbReference>
<dbReference type="EMBL" id="LN853336">
    <property type="protein sequence ID" value="CRY95681.1"/>
    <property type="molecule type" value="Genomic_DNA"/>
</dbReference>
<name>A0A0H5Q133_9ZZZZ</name>